<organism evidence="2 3">
    <name type="scientific">Arthrobacter ginsengisoli</name>
    <dbReference type="NCBI Taxonomy" id="1356565"/>
    <lineage>
        <taxon>Bacteria</taxon>
        <taxon>Bacillati</taxon>
        <taxon>Actinomycetota</taxon>
        <taxon>Actinomycetes</taxon>
        <taxon>Micrococcales</taxon>
        <taxon>Micrococcaceae</taxon>
        <taxon>Arthrobacter</taxon>
    </lineage>
</organism>
<sequence>MSGVLQSAGWWVRDYLYAAGRQLLSAVSRTSPDDFLGGTGRPIVVIPGVYEDWRFMLPLVRRLHQEGHPVHVLTLLRRNGLAVPKAADLIAGYIRDRDLSDVVIVAHSKGGLIGKFVMMQLDPERRIAGMVAVCSPFSGSRYASLMLLPSLRAFSPRSAVTMQLAREERVNERITSLYGLFDPHIPEGSVLPGACNIQLDTGGHFRILAHEDTVRTILETTAGMPSAPAAAPPA</sequence>
<dbReference type="Proteomes" id="UP001252243">
    <property type="component" value="Unassembled WGS sequence"/>
</dbReference>
<dbReference type="InterPro" id="IPR029058">
    <property type="entry name" value="AB_hydrolase_fold"/>
</dbReference>
<protein>
    <recommendedName>
        <fullName evidence="1">AB hydrolase-1 domain-containing protein</fullName>
    </recommendedName>
</protein>
<keyword evidence="3" id="KW-1185">Reference proteome</keyword>
<name>A0ABU1UBL9_9MICC</name>
<evidence type="ECO:0000313" key="3">
    <source>
        <dbReference type="Proteomes" id="UP001252243"/>
    </source>
</evidence>
<dbReference type="InterPro" id="IPR000073">
    <property type="entry name" value="AB_hydrolase_1"/>
</dbReference>
<dbReference type="EMBL" id="JAVDVQ010000006">
    <property type="protein sequence ID" value="MDR7082510.1"/>
    <property type="molecule type" value="Genomic_DNA"/>
</dbReference>
<dbReference type="RefSeq" id="WP_310055831.1">
    <property type="nucleotide sequence ID" value="NZ_JAVDVQ010000006.1"/>
</dbReference>
<gene>
    <name evidence="2" type="ORF">J2X01_001799</name>
</gene>
<reference evidence="2 3" key="1">
    <citation type="submission" date="2023-07" db="EMBL/GenBank/DDBJ databases">
        <title>Sorghum-associated microbial communities from plants grown in Nebraska, USA.</title>
        <authorList>
            <person name="Schachtman D."/>
        </authorList>
    </citation>
    <scope>NUCLEOTIDE SEQUENCE [LARGE SCALE GENOMIC DNA]</scope>
    <source>
        <strain evidence="2 3">BE167</strain>
    </source>
</reference>
<evidence type="ECO:0000259" key="1">
    <source>
        <dbReference type="Pfam" id="PF12697"/>
    </source>
</evidence>
<dbReference type="Gene3D" id="3.40.50.1820">
    <property type="entry name" value="alpha/beta hydrolase"/>
    <property type="match status" value="1"/>
</dbReference>
<dbReference type="SUPFAM" id="SSF53474">
    <property type="entry name" value="alpha/beta-Hydrolases"/>
    <property type="match status" value="1"/>
</dbReference>
<accession>A0ABU1UBL9</accession>
<dbReference type="Pfam" id="PF12697">
    <property type="entry name" value="Abhydrolase_6"/>
    <property type="match status" value="1"/>
</dbReference>
<comment type="caution">
    <text evidence="2">The sequence shown here is derived from an EMBL/GenBank/DDBJ whole genome shotgun (WGS) entry which is preliminary data.</text>
</comment>
<feature type="domain" description="AB hydrolase-1" evidence="1">
    <location>
        <begin position="43"/>
        <end position="156"/>
    </location>
</feature>
<evidence type="ECO:0000313" key="2">
    <source>
        <dbReference type="EMBL" id="MDR7082510.1"/>
    </source>
</evidence>
<proteinExistence type="predicted"/>